<feature type="compositionally biased region" description="Polar residues" evidence="1">
    <location>
        <begin position="675"/>
        <end position="695"/>
    </location>
</feature>
<dbReference type="Proteomes" id="UP000320475">
    <property type="component" value="Unassembled WGS sequence"/>
</dbReference>
<evidence type="ECO:0000313" key="3">
    <source>
        <dbReference type="EMBL" id="TPX48154.1"/>
    </source>
</evidence>
<evidence type="ECO:0000313" key="5">
    <source>
        <dbReference type="Proteomes" id="UP000317494"/>
    </source>
</evidence>
<feature type="compositionally biased region" description="Polar residues" evidence="1">
    <location>
        <begin position="415"/>
        <end position="429"/>
    </location>
</feature>
<feature type="region of interest" description="Disordered" evidence="1">
    <location>
        <begin position="97"/>
        <end position="158"/>
    </location>
</feature>
<feature type="compositionally biased region" description="Basic residues" evidence="1">
    <location>
        <begin position="216"/>
        <end position="226"/>
    </location>
</feature>
<dbReference type="Pfam" id="PF14075">
    <property type="entry name" value="UBN_AB"/>
    <property type="match status" value="1"/>
</dbReference>
<comment type="caution">
    <text evidence="4">The sequence shown here is derived from an EMBL/GenBank/DDBJ whole genome shotgun (WGS) entry which is preliminary data.</text>
</comment>
<organism evidence="4 5">
    <name type="scientific">Synchytrium endobioticum</name>
    <dbReference type="NCBI Taxonomy" id="286115"/>
    <lineage>
        <taxon>Eukaryota</taxon>
        <taxon>Fungi</taxon>
        <taxon>Fungi incertae sedis</taxon>
        <taxon>Chytridiomycota</taxon>
        <taxon>Chytridiomycota incertae sedis</taxon>
        <taxon>Chytridiomycetes</taxon>
        <taxon>Synchytriales</taxon>
        <taxon>Synchytriaceae</taxon>
        <taxon>Synchytrium</taxon>
    </lineage>
</organism>
<feature type="region of interest" description="Disordered" evidence="1">
    <location>
        <begin position="655"/>
        <end position="723"/>
    </location>
</feature>
<gene>
    <name evidence="3" type="ORF">SeLEV6574_g02188</name>
    <name evidence="4" type="ORF">SeMB42_g01755</name>
</gene>
<feature type="domain" description="Ubinuclein middle" evidence="2">
    <location>
        <begin position="438"/>
        <end position="646"/>
    </location>
</feature>
<feature type="region of interest" description="Disordered" evidence="1">
    <location>
        <begin position="554"/>
        <end position="577"/>
    </location>
</feature>
<protein>
    <recommendedName>
        <fullName evidence="2">Ubinuclein middle domain-containing protein</fullName>
    </recommendedName>
</protein>
<reference evidence="5 6" key="1">
    <citation type="journal article" date="2019" name="Sci. Rep.">
        <title>Comparative genomics of chytrid fungi reveal insights into the obligate biotrophic and pathogenic lifestyle of Synchytrium endobioticum.</title>
        <authorList>
            <person name="van de Vossenberg B.T.L.H."/>
            <person name="Warris S."/>
            <person name="Nguyen H.D.T."/>
            <person name="van Gent-Pelzer M.P.E."/>
            <person name="Joly D.L."/>
            <person name="van de Geest H.C."/>
            <person name="Bonants P.J.M."/>
            <person name="Smith D.S."/>
            <person name="Levesque C.A."/>
            <person name="van der Lee T.A.J."/>
        </authorList>
    </citation>
    <scope>NUCLEOTIDE SEQUENCE [LARGE SCALE GENOMIC DNA]</scope>
    <source>
        <strain evidence="3 6">LEV6574</strain>
        <strain evidence="4 5">MB42</strain>
    </source>
</reference>
<evidence type="ECO:0000259" key="2">
    <source>
        <dbReference type="Pfam" id="PF14075"/>
    </source>
</evidence>
<feature type="compositionally biased region" description="Acidic residues" evidence="1">
    <location>
        <begin position="120"/>
        <end position="129"/>
    </location>
</feature>
<dbReference type="Proteomes" id="UP000317494">
    <property type="component" value="Unassembled WGS sequence"/>
</dbReference>
<dbReference type="OrthoDB" id="5576775at2759"/>
<dbReference type="EMBL" id="QEAN01000048">
    <property type="protein sequence ID" value="TPX51922.1"/>
    <property type="molecule type" value="Genomic_DNA"/>
</dbReference>
<dbReference type="VEuPathDB" id="FungiDB:SeMB42_g01755"/>
<keyword evidence="5" id="KW-1185">Reference proteome</keyword>
<feature type="compositionally biased region" description="Low complexity" evidence="1">
    <location>
        <begin position="365"/>
        <end position="391"/>
    </location>
</feature>
<sequence length="760" mass="81404">MRPKLAFPDAPPPIDAKSIRLHVNLTRIDANDPNAKDTNIISYRELLRKHIAAQQPPNTGDITSTNHDLNGNPSSLFASAAGLSGVDSDGVGVGALPSCNGNSNGDHPLDSGGEVSDRDGSDDDDDDQTGDGSQTASGGQDGPLSKKKKRTRPTWDDYDLDDAFIDDSDLFGAEVNYAPPAKWDYGFFVWRGPVENFFDEYGVIEDAQSAGESPQSKRKGKSKLGRPPKSVKDSPAKVYGNGTAVVKEGEGNDGNATSSTEPSAKKRKETDGTEKARKKKKSGIPTASSTPGTSASDPKNGGTGGLDGSTSIGALLQNLMRESTNAKPLHSAAPSASASGNNIDNNNNHTPPKSTSALPPLLHAPIPFMIPQQPQPSPTTSNSPPQTHSSTADPVARPSSSSPSPDPVPVINPTIRPSKSVSNEENTTIVVKRRKMSPQPVDPELDRVLQVLREAAAKESFADKKHFPPSLKPLLHEAARVSLRLGENHDNFIAHITSILPYNTFTMKKLVGKMILPEKIQLKENQLDQLYGELRRMIDAAMPGNVADYEAKRRHDASSNGENPTEVGIDGEGNGLPEKKFKMTPTMREIMSHIVNTEIVLAEAKNDFRFYHGEETMDYDKLEKATRREANSKLLRCWPEGWMQPRFITGGLTTQRKKIERHEQKSSGSGGLASPSRNGTSAVGINGSNPTVTNSGAPAAAVVPGQPPRKKLSPPTKSNSVPINVNHTAQLNTVMIPVVPSPLGAQPVLQGASDDDVIML</sequence>
<evidence type="ECO:0000313" key="4">
    <source>
        <dbReference type="EMBL" id="TPX51922.1"/>
    </source>
</evidence>
<dbReference type="STRING" id="286115.A0A507DJT6"/>
<evidence type="ECO:0000313" key="6">
    <source>
        <dbReference type="Proteomes" id="UP000320475"/>
    </source>
</evidence>
<dbReference type="EMBL" id="QEAM01000058">
    <property type="protein sequence ID" value="TPX48154.1"/>
    <property type="molecule type" value="Genomic_DNA"/>
</dbReference>
<feature type="compositionally biased region" description="Low complexity" evidence="1">
    <location>
        <begin position="331"/>
        <end position="348"/>
    </location>
</feature>
<feature type="compositionally biased region" description="Low complexity" evidence="1">
    <location>
        <begin position="283"/>
        <end position="296"/>
    </location>
</feature>
<dbReference type="InterPro" id="IPR026947">
    <property type="entry name" value="UBN_middle_dom"/>
</dbReference>
<accession>A0A507DJT6</accession>
<evidence type="ECO:0000256" key="1">
    <source>
        <dbReference type="SAM" id="MobiDB-lite"/>
    </source>
</evidence>
<name>A0A507DJT6_9FUNG</name>
<dbReference type="AlphaFoldDB" id="A0A507DJT6"/>
<proteinExistence type="predicted"/>
<feature type="region of interest" description="Disordered" evidence="1">
    <location>
        <begin position="208"/>
        <end position="440"/>
    </location>
</feature>